<evidence type="ECO:0000256" key="8">
    <source>
        <dbReference type="ARBA" id="ARBA00023014"/>
    </source>
</evidence>
<comment type="similarity">
    <text evidence="1 13">Belongs to the Nth/MutY family.</text>
</comment>
<keyword evidence="3" id="KW-0479">Metal-binding</keyword>
<dbReference type="Pfam" id="PF00730">
    <property type="entry name" value="HhH-GPD"/>
    <property type="match status" value="1"/>
</dbReference>
<keyword evidence="15" id="KW-0540">Nuclease</keyword>
<dbReference type="GO" id="GO:0006289">
    <property type="term" value="P:nucleotide-excision repair"/>
    <property type="evidence" value="ECO:0007669"/>
    <property type="project" value="TreeGrafter"/>
</dbReference>
<comment type="caution">
    <text evidence="13">Lacks conserved residue(s) required for the propagation of feature annotation.</text>
</comment>
<keyword evidence="4 13" id="KW-0227">DNA damage</keyword>
<keyword evidence="2" id="KW-0004">4Fe-4S</keyword>
<evidence type="ECO:0000256" key="6">
    <source>
        <dbReference type="ARBA" id="ARBA00022946"/>
    </source>
</evidence>
<evidence type="ECO:0000256" key="7">
    <source>
        <dbReference type="ARBA" id="ARBA00023004"/>
    </source>
</evidence>
<gene>
    <name evidence="13" type="primary">NTH1</name>
    <name evidence="15" type="ORF">EAI_08140</name>
</gene>
<keyword evidence="11 13" id="KW-0326">Glycosidase</keyword>
<dbReference type="GO" id="GO:0005634">
    <property type="term" value="C:nucleus"/>
    <property type="evidence" value="ECO:0007669"/>
    <property type="project" value="UniProtKB-SubCell"/>
</dbReference>
<dbReference type="GO" id="GO:0003677">
    <property type="term" value="F:DNA binding"/>
    <property type="evidence" value="ECO:0007669"/>
    <property type="project" value="UniProtKB-UniRule"/>
</dbReference>
<sequence>MSKRQKLGSLSALRTLRSGKTLVTAKSSEETSPYFARKKVTSTKTGAKKRAQIKIEYNTAEDDTSVENTEVISTVQIKSEDMRKSTDTKTVNTKVLEIKSEDVKQSKDASDMKIEKSEVVRDDTNPKHVKDEKQSQWMPPNWETILENIREMRKHNTAPVDEMGCHKCADPNASPSVSRYQSLVALMLSSQTKDQVTHAAMQRLNIYGCKPDIIAETPDDVLGKLIYPVGFWKRKVEYIKKTSVILLNKYNGDIPRTIKELCDLPGVGPKMAHICMQIAWGEVSGIGVDTHVHRISNRLEWVRKQTKTPEETRNELEDWLPKPLWSEVNHLLVGFGQEICLPRFPKCSECLNKDICPYDRKNRGKIKK</sequence>
<dbReference type="GO" id="GO:0006285">
    <property type="term" value="P:base-excision repair, AP site formation"/>
    <property type="evidence" value="ECO:0007669"/>
    <property type="project" value="UniProtKB-UniRule"/>
</dbReference>
<evidence type="ECO:0000256" key="2">
    <source>
        <dbReference type="ARBA" id="ARBA00022485"/>
    </source>
</evidence>
<evidence type="ECO:0000256" key="5">
    <source>
        <dbReference type="ARBA" id="ARBA00022801"/>
    </source>
</evidence>
<keyword evidence="7" id="KW-0408">Iron</keyword>
<dbReference type="InterPro" id="IPR003265">
    <property type="entry name" value="HhH-GPD_domain"/>
</dbReference>
<dbReference type="HAMAP" id="MF_03183">
    <property type="entry name" value="Endonuclease_III_Nth"/>
    <property type="match status" value="1"/>
</dbReference>
<dbReference type="FunCoup" id="E2C1J2">
    <property type="interactions" value="1077"/>
</dbReference>
<dbReference type="SMART" id="SM00478">
    <property type="entry name" value="ENDO3c"/>
    <property type="match status" value="1"/>
</dbReference>
<comment type="subcellular location">
    <subcellularLocation>
        <location evidence="13">Nucleus</location>
    </subcellularLocation>
    <subcellularLocation>
        <location evidence="13">Mitochondrion</location>
    </subcellularLocation>
</comment>
<keyword evidence="8" id="KW-0411">Iron-sulfur</keyword>
<accession>E2C1J2</accession>
<dbReference type="InterPro" id="IPR004036">
    <property type="entry name" value="Endonuclease-III-like_CS2"/>
</dbReference>
<dbReference type="OMA" id="CTLTDYC"/>
<dbReference type="GO" id="GO:0000703">
    <property type="term" value="F:oxidized pyrimidine nucleobase lesion DNA N-glycosylase activity"/>
    <property type="evidence" value="ECO:0007669"/>
    <property type="project" value="UniProtKB-UniRule"/>
</dbReference>
<evidence type="ECO:0000256" key="13">
    <source>
        <dbReference type="HAMAP-Rule" id="MF_03183"/>
    </source>
</evidence>
<evidence type="ECO:0000256" key="10">
    <source>
        <dbReference type="ARBA" id="ARBA00023239"/>
    </source>
</evidence>
<dbReference type="EC" id="3.2.2.-" evidence="13"/>
<evidence type="ECO:0000256" key="9">
    <source>
        <dbReference type="ARBA" id="ARBA00023204"/>
    </source>
</evidence>
<dbReference type="Gene3D" id="1.10.340.30">
    <property type="entry name" value="Hypothetical protein, domain 2"/>
    <property type="match status" value="1"/>
</dbReference>
<dbReference type="GO" id="GO:0046872">
    <property type="term" value="F:metal ion binding"/>
    <property type="evidence" value="ECO:0007669"/>
    <property type="project" value="UniProtKB-KW"/>
</dbReference>
<keyword evidence="10 13" id="KW-0456">Lyase</keyword>
<protein>
    <recommendedName>
        <fullName evidence="13">Endonuclease III homolog</fullName>
        <ecNumber evidence="13">3.2.2.-</ecNumber>
        <ecNumber evidence="13">4.2.99.18</ecNumber>
    </recommendedName>
    <alternativeName>
        <fullName evidence="13">Bifunctional DNA N-glycosylase/DNA-(apurinic or apyrimidinic site) lyase</fullName>
        <shortName evidence="13">DNA glycosylase/AP lyase</shortName>
    </alternativeName>
</protein>
<feature type="domain" description="HhH-GPD" evidence="14">
    <location>
        <begin position="188"/>
        <end position="338"/>
    </location>
</feature>
<reference evidence="15 16" key="1">
    <citation type="journal article" date="2010" name="Science">
        <title>Genomic comparison of the ants Camponotus floridanus and Harpegnathos saltator.</title>
        <authorList>
            <person name="Bonasio R."/>
            <person name="Zhang G."/>
            <person name="Ye C."/>
            <person name="Mutti N.S."/>
            <person name="Fang X."/>
            <person name="Qin N."/>
            <person name="Donahue G."/>
            <person name="Yang P."/>
            <person name="Li Q."/>
            <person name="Li C."/>
            <person name="Zhang P."/>
            <person name="Huang Z."/>
            <person name="Berger S.L."/>
            <person name="Reinberg D."/>
            <person name="Wang J."/>
            <person name="Liebig J."/>
        </authorList>
    </citation>
    <scope>NUCLEOTIDE SEQUENCE [LARGE SCALE GENOMIC DNA]</scope>
    <source>
        <strain evidence="15 16">R22 G/1</strain>
    </source>
</reference>
<dbReference type="GO" id="GO:0051539">
    <property type="term" value="F:4 iron, 4 sulfur cluster binding"/>
    <property type="evidence" value="ECO:0007669"/>
    <property type="project" value="UniProtKB-KW"/>
</dbReference>
<evidence type="ECO:0000313" key="15">
    <source>
        <dbReference type="EMBL" id="EFN78168.1"/>
    </source>
</evidence>
<dbReference type="Gene3D" id="1.10.1670.10">
    <property type="entry name" value="Helix-hairpin-Helix base-excision DNA repair enzymes (C-terminal)"/>
    <property type="match status" value="1"/>
</dbReference>
<dbReference type="InterPro" id="IPR030841">
    <property type="entry name" value="NTH1"/>
</dbReference>
<keyword evidence="13" id="KW-0496">Mitochondrion</keyword>
<evidence type="ECO:0000256" key="4">
    <source>
        <dbReference type="ARBA" id="ARBA00022763"/>
    </source>
</evidence>
<comment type="catalytic activity">
    <reaction evidence="12 13">
        <text>2'-deoxyribonucleotide-(2'-deoxyribose 5'-phosphate)-2'-deoxyribonucleotide-DNA = a 3'-end 2'-deoxyribonucleotide-(2,3-dehydro-2,3-deoxyribose 5'-phosphate)-DNA + a 5'-end 5'-phospho-2'-deoxyribonucleoside-DNA + H(+)</text>
        <dbReference type="Rhea" id="RHEA:66592"/>
        <dbReference type="Rhea" id="RHEA-COMP:13180"/>
        <dbReference type="Rhea" id="RHEA-COMP:16897"/>
        <dbReference type="Rhea" id="RHEA-COMP:17067"/>
        <dbReference type="ChEBI" id="CHEBI:15378"/>
        <dbReference type="ChEBI" id="CHEBI:136412"/>
        <dbReference type="ChEBI" id="CHEBI:157695"/>
        <dbReference type="ChEBI" id="CHEBI:167181"/>
        <dbReference type="EC" id="4.2.99.18"/>
    </reaction>
</comment>
<keyword evidence="5 13" id="KW-0378">Hydrolase</keyword>
<dbReference type="KEGG" id="hst:105188937"/>
<dbReference type="PANTHER" id="PTHR43286">
    <property type="entry name" value="ENDONUCLEASE III-LIKE PROTEIN 1"/>
    <property type="match status" value="1"/>
</dbReference>
<dbReference type="PROSITE" id="PS01155">
    <property type="entry name" value="ENDONUCLEASE_III_2"/>
    <property type="match status" value="1"/>
</dbReference>
<dbReference type="AlphaFoldDB" id="E2C1J2"/>
<keyword evidence="15" id="KW-0255">Endonuclease</keyword>
<dbReference type="InterPro" id="IPR000445">
    <property type="entry name" value="HhH_motif"/>
</dbReference>
<comment type="function">
    <text evidence="13">Bifunctional DNA N-glycosylase with associated apurinic/apyrimidinic (AP) lyase function that catalyzes the first step in base excision repair (BER), the primary repair pathway for the repair of oxidative DNA damage. The DNA N-glycosylase activity releases the damaged DNA base from DNA by cleaving the N-glycosidic bond, leaving an AP site. The AP lyase activity cleaves the phosphodiester bond 3' to the AP site by a beta-elimination. Primarily recognizes and repairs oxidative base damage of pyrimidines.</text>
</comment>
<dbReference type="InterPro" id="IPR011257">
    <property type="entry name" value="DNA_glycosylase"/>
</dbReference>
<dbReference type="PhylomeDB" id="E2C1J2"/>
<evidence type="ECO:0000256" key="3">
    <source>
        <dbReference type="ARBA" id="ARBA00022723"/>
    </source>
</evidence>
<evidence type="ECO:0000256" key="11">
    <source>
        <dbReference type="ARBA" id="ARBA00023295"/>
    </source>
</evidence>
<dbReference type="GO" id="GO:0005739">
    <property type="term" value="C:mitochondrion"/>
    <property type="evidence" value="ECO:0007669"/>
    <property type="project" value="UniProtKB-SubCell"/>
</dbReference>
<name>E2C1J2_HARSA</name>
<keyword evidence="6" id="KW-0809">Transit peptide</keyword>
<dbReference type="OrthoDB" id="2099276at2759"/>
<evidence type="ECO:0000256" key="12">
    <source>
        <dbReference type="ARBA" id="ARBA00044632"/>
    </source>
</evidence>
<dbReference type="InParanoid" id="E2C1J2"/>
<evidence type="ECO:0000259" key="14">
    <source>
        <dbReference type="SMART" id="SM00478"/>
    </source>
</evidence>
<dbReference type="EMBL" id="GL451937">
    <property type="protein sequence ID" value="EFN78168.1"/>
    <property type="molecule type" value="Genomic_DNA"/>
</dbReference>
<dbReference type="CDD" id="cd00056">
    <property type="entry name" value="ENDO3c"/>
    <property type="match status" value="1"/>
</dbReference>
<dbReference type="Pfam" id="PF00633">
    <property type="entry name" value="HHH"/>
    <property type="match status" value="1"/>
</dbReference>
<keyword evidence="16" id="KW-1185">Reference proteome</keyword>
<dbReference type="GO" id="GO:0140078">
    <property type="term" value="F:class I DNA-(apurinic or apyrimidinic site) endonuclease activity"/>
    <property type="evidence" value="ECO:0007669"/>
    <property type="project" value="UniProtKB-EC"/>
</dbReference>
<dbReference type="EC" id="4.2.99.18" evidence="13"/>
<dbReference type="FunFam" id="1.10.340.30:FF:000005">
    <property type="entry name" value="Endonuclease III-like protein 1"/>
    <property type="match status" value="1"/>
</dbReference>
<dbReference type="InterPro" id="IPR023170">
    <property type="entry name" value="HhH_base_excis_C"/>
</dbReference>
<organism evidence="16">
    <name type="scientific">Harpegnathos saltator</name>
    <name type="common">Jerdon's jumping ant</name>
    <dbReference type="NCBI Taxonomy" id="610380"/>
    <lineage>
        <taxon>Eukaryota</taxon>
        <taxon>Metazoa</taxon>
        <taxon>Ecdysozoa</taxon>
        <taxon>Arthropoda</taxon>
        <taxon>Hexapoda</taxon>
        <taxon>Insecta</taxon>
        <taxon>Pterygota</taxon>
        <taxon>Neoptera</taxon>
        <taxon>Endopterygota</taxon>
        <taxon>Hymenoptera</taxon>
        <taxon>Apocrita</taxon>
        <taxon>Aculeata</taxon>
        <taxon>Formicoidea</taxon>
        <taxon>Formicidae</taxon>
        <taxon>Ponerinae</taxon>
        <taxon>Ponerini</taxon>
        <taxon>Harpegnathos</taxon>
    </lineage>
</organism>
<keyword evidence="13" id="KW-0539">Nucleus</keyword>
<dbReference type="STRING" id="610380.E2C1J2"/>
<proteinExistence type="inferred from homology"/>
<dbReference type="SUPFAM" id="SSF48150">
    <property type="entry name" value="DNA-glycosylase"/>
    <property type="match status" value="1"/>
</dbReference>
<dbReference type="Proteomes" id="UP000008237">
    <property type="component" value="Unassembled WGS sequence"/>
</dbReference>
<dbReference type="FunFam" id="1.10.1670.10:FF:000003">
    <property type="entry name" value="Endonuclease III homolog"/>
    <property type="match status" value="1"/>
</dbReference>
<evidence type="ECO:0000256" key="1">
    <source>
        <dbReference type="ARBA" id="ARBA00008343"/>
    </source>
</evidence>
<evidence type="ECO:0000313" key="16">
    <source>
        <dbReference type="Proteomes" id="UP000008237"/>
    </source>
</evidence>
<keyword evidence="9 13" id="KW-0234">DNA repair</keyword>
<dbReference type="PANTHER" id="PTHR43286:SF1">
    <property type="entry name" value="ENDONUCLEASE III-LIKE PROTEIN 1"/>
    <property type="match status" value="1"/>
</dbReference>